<dbReference type="AlphaFoldDB" id="B1WUH4"/>
<dbReference type="HOGENOM" id="CLU_006493_8_4_3"/>
<feature type="domain" description="Chorismate-utilising enzyme C-terminal" evidence="6">
    <location>
        <begin position="232"/>
        <end position="483"/>
    </location>
</feature>
<dbReference type="InterPro" id="IPR005801">
    <property type="entry name" value="ADC_synthase"/>
</dbReference>
<comment type="catalytic activity">
    <reaction evidence="1">
        <text>chorismate = isochorismate</text>
        <dbReference type="Rhea" id="RHEA:18985"/>
        <dbReference type="ChEBI" id="CHEBI:29748"/>
        <dbReference type="ChEBI" id="CHEBI:29780"/>
        <dbReference type="EC" id="5.4.4.2"/>
    </reaction>
</comment>
<sequence>MKQIINNFTMSVATPIIPDTTHIGYDQHRLEQLLLTHKATLDGHNQSIIVSLSQRIDEIDPLSILAFLTHETINNFSKDEIYFYWENQGKTEAILGYGVTHSSQLNIKDRFTKSQQFVEDCFHKIIKVDQDNLSDSSPHIFCGFTFFSETNQQQFPFPSAFSFLPKLEVIKRKRNSLLVFNLLIDSTSDVKKLANQTIANIKLLSQFKPYEEISKQEKQSINLNFKYQMIQGFESSVASALRSIKDNHFQKLVLANALDLTDSQDFSIVTCLKKLRYYHPDCYLFAINNGKNNCFVGASPERLISLKNKQLLTDALAGSISRGNTKSDDYYLAQKLLKSSKERREHQVVIEFIVQRLINLGLTPQISPLKVLKLSNIQHLWTPIYTQLNPNIHPLEIVAKLHPTPAVSGFPTGVTCQEIKRYETFERGFYAAPLGWIDYDGNSEFIVGIRSALISGNHARLYAGAGIVEGSEPEKELEEIQLKFQGLLKALSYC</sequence>
<keyword evidence="8" id="KW-1185">Reference proteome</keyword>
<keyword evidence="4" id="KW-0413">Isomerase</keyword>
<reference evidence="7 8" key="1">
    <citation type="journal article" date="2008" name="Proc. Natl. Acad. Sci. U.S.A.">
        <title>The genome of Cyanothece 51142, a unicellular diazotrophic cyanobacterium important in the marine nitrogen cycle.</title>
        <authorList>
            <person name="Welsh E.A."/>
            <person name="Liberton M."/>
            <person name="Stoeckel J."/>
            <person name="Loh T."/>
            <person name="Elvitigala T."/>
            <person name="Wang C."/>
            <person name="Wollam A."/>
            <person name="Fulton R.S."/>
            <person name="Clifton S.W."/>
            <person name="Jacobs J.M."/>
            <person name="Aurora R."/>
            <person name="Ghosh B.K."/>
            <person name="Sherman L.A."/>
            <person name="Smith R.D."/>
            <person name="Wilson R.K."/>
            <person name="Pakrasi H.B."/>
        </authorList>
    </citation>
    <scope>NUCLEOTIDE SEQUENCE [LARGE SCALE GENOMIC DNA]</scope>
    <source>
        <strain evidence="8">ATCC 51142 / BH68</strain>
    </source>
</reference>
<dbReference type="InterPro" id="IPR015890">
    <property type="entry name" value="Chorismate_C"/>
</dbReference>
<organism evidence="7 8">
    <name type="scientific">Crocosphaera subtropica (strain ATCC 51142 / BH68)</name>
    <name type="common">Cyanothece sp. (strain ATCC 51142)</name>
    <dbReference type="NCBI Taxonomy" id="43989"/>
    <lineage>
        <taxon>Bacteria</taxon>
        <taxon>Bacillati</taxon>
        <taxon>Cyanobacteriota</taxon>
        <taxon>Cyanophyceae</taxon>
        <taxon>Oscillatoriophycideae</taxon>
        <taxon>Chroococcales</taxon>
        <taxon>Aphanothecaceae</taxon>
        <taxon>Crocosphaera</taxon>
        <taxon>Crocosphaera subtropica</taxon>
    </lineage>
</organism>
<dbReference type="eggNOG" id="COG1169">
    <property type="taxonomic scope" value="Bacteria"/>
</dbReference>
<dbReference type="EMBL" id="CP000806">
    <property type="protein sequence ID" value="ACB53828.1"/>
    <property type="molecule type" value="Genomic_DNA"/>
</dbReference>
<evidence type="ECO:0000256" key="5">
    <source>
        <dbReference type="ARBA" id="ARBA00041564"/>
    </source>
</evidence>
<dbReference type="KEGG" id="cyt:cce_4480"/>
<gene>
    <name evidence="7" type="primary">menF</name>
    <name evidence="7" type="ordered locus">cce_4480</name>
</gene>
<dbReference type="SUPFAM" id="SSF56322">
    <property type="entry name" value="ADC synthase"/>
    <property type="match status" value="1"/>
</dbReference>
<dbReference type="PANTHER" id="PTHR42839:SF2">
    <property type="entry name" value="ISOCHORISMATE SYNTHASE ENTC"/>
    <property type="match status" value="1"/>
</dbReference>
<evidence type="ECO:0000313" key="7">
    <source>
        <dbReference type="EMBL" id="ACB53828.1"/>
    </source>
</evidence>
<proteinExistence type="inferred from homology"/>
<evidence type="ECO:0000256" key="3">
    <source>
        <dbReference type="ARBA" id="ARBA00012824"/>
    </source>
</evidence>
<evidence type="ECO:0000313" key="8">
    <source>
        <dbReference type="Proteomes" id="UP000001203"/>
    </source>
</evidence>
<comment type="similarity">
    <text evidence="2">Belongs to the isochorismate synthase family.</text>
</comment>
<evidence type="ECO:0000256" key="2">
    <source>
        <dbReference type="ARBA" id="ARBA00005297"/>
    </source>
</evidence>
<dbReference type="InterPro" id="IPR004561">
    <property type="entry name" value="IsoChor_synthase"/>
</dbReference>
<dbReference type="NCBIfam" id="TIGR00543">
    <property type="entry name" value="isochor_syn"/>
    <property type="match status" value="1"/>
</dbReference>
<dbReference type="PANTHER" id="PTHR42839">
    <property type="entry name" value="ISOCHORISMATE SYNTHASE ENTC"/>
    <property type="match status" value="1"/>
</dbReference>
<evidence type="ECO:0000256" key="4">
    <source>
        <dbReference type="ARBA" id="ARBA00023235"/>
    </source>
</evidence>
<evidence type="ECO:0000256" key="1">
    <source>
        <dbReference type="ARBA" id="ARBA00000799"/>
    </source>
</evidence>
<dbReference type="Proteomes" id="UP000001203">
    <property type="component" value="Chromosome circular"/>
</dbReference>
<protein>
    <recommendedName>
        <fullName evidence="3">isochorismate synthase</fullName>
        <ecNumber evidence="3">5.4.4.2</ecNumber>
    </recommendedName>
    <alternativeName>
        <fullName evidence="5">Isochorismate mutase</fullName>
    </alternativeName>
</protein>
<evidence type="ECO:0000259" key="6">
    <source>
        <dbReference type="Pfam" id="PF00425"/>
    </source>
</evidence>
<dbReference type="Pfam" id="PF00425">
    <property type="entry name" value="Chorismate_bind"/>
    <property type="match status" value="1"/>
</dbReference>
<dbReference type="GO" id="GO:0008909">
    <property type="term" value="F:isochorismate synthase activity"/>
    <property type="evidence" value="ECO:0007669"/>
    <property type="project" value="UniProtKB-EC"/>
</dbReference>
<dbReference type="STRING" id="43989.cce_4480"/>
<dbReference type="EC" id="5.4.4.2" evidence="3"/>
<name>B1WUH4_CROS5</name>
<dbReference type="Gene3D" id="3.60.120.10">
    <property type="entry name" value="Anthranilate synthase"/>
    <property type="match status" value="1"/>
</dbReference>
<accession>B1WUH4</accession>